<feature type="region of interest" description="Disordered" evidence="1">
    <location>
        <begin position="121"/>
        <end position="162"/>
    </location>
</feature>
<reference evidence="2" key="2">
    <citation type="submission" date="2025-09" db="UniProtKB">
        <authorList>
            <consortium name="Ensembl"/>
        </authorList>
    </citation>
    <scope>IDENTIFICATION</scope>
</reference>
<feature type="compositionally biased region" description="Low complexity" evidence="1">
    <location>
        <begin position="76"/>
        <end position="87"/>
    </location>
</feature>
<organism evidence="2 3">
    <name type="scientific">Haplochromis burtoni</name>
    <name type="common">Burton's mouthbrooder</name>
    <name type="synonym">Chromis burtoni</name>
    <dbReference type="NCBI Taxonomy" id="8153"/>
    <lineage>
        <taxon>Eukaryota</taxon>
        <taxon>Metazoa</taxon>
        <taxon>Chordata</taxon>
        <taxon>Craniata</taxon>
        <taxon>Vertebrata</taxon>
        <taxon>Euteleostomi</taxon>
        <taxon>Actinopterygii</taxon>
        <taxon>Neopterygii</taxon>
        <taxon>Teleostei</taxon>
        <taxon>Neoteleostei</taxon>
        <taxon>Acanthomorphata</taxon>
        <taxon>Ovalentaria</taxon>
        <taxon>Cichlomorphae</taxon>
        <taxon>Cichliformes</taxon>
        <taxon>Cichlidae</taxon>
        <taxon>African cichlids</taxon>
        <taxon>Pseudocrenilabrinae</taxon>
        <taxon>Haplochromini</taxon>
        <taxon>Haplochromis</taxon>
    </lineage>
</organism>
<reference evidence="2" key="1">
    <citation type="submission" date="2025-08" db="UniProtKB">
        <authorList>
            <consortium name="Ensembl"/>
        </authorList>
    </citation>
    <scope>IDENTIFICATION</scope>
</reference>
<dbReference type="GeneTree" id="ENSGT00940000153887"/>
<protein>
    <recommendedName>
        <fullName evidence="4">EMAP like 1</fullName>
    </recommendedName>
</protein>
<dbReference type="AlphaFoldDB" id="A0A3Q3D135"/>
<feature type="compositionally biased region" description="Polar residues" evidence="1">
    <location>
        <begin position="143"/>
        <end position="153"/>
    </location>
</feature>
<accession>A0A3Q3D135</accession>
<feature type="compositionally biased region" description="Basic and acidic residues" evidence="1">
    <location>
        <begin position="130"/>
        <end position="139"/>
    </location>
</feature>
<sequence length="248" mass="27317">MEVTDRIASLEQRVQMQEDEIQLLKSALADVVRRLNVSEEQQAMGARRGPTKARPMIATLPLRPTVNNGTVLPKKGSGTLPSPSGSGSRKDTSAPANKTFSSLSRSSRILYLPLSTVRRANSNEQMGTLNRKDSGDSKGNRTRAGSTGSNSSGKRSDSKQRDPVFNAGKKRLLYGCLALMTMCFQAMIQLIESHYIKDAQWFSVSVGGQCIFLEILLKYRIMYSLFCLSLKGSSARDALNCFLYPDDH</sequence>
<keyword evidence="3" id="KW-1185">Reference proteome</keyword>
<dbReference type="Ensembl" id="ENSHBUT00000030972.1">
    <property type="protein sequence ID" value="ENSHBUP00000035368.1"/>
    <property type="gene ID" value="ENSHBUG00000023479.1"/>
</dbReference>
<dbReference type="Proteomes" id="UP000264840">
    <property type="component" value="Unplaced"/>
</dbReference>
<name>A0A3Q3D135_HAPBU</name>
<evidence type="ECO:0000313" key="2">
    <source>
        <dbReference type="Ensembl" id="ENSHBUP00000035368.1"/>
    </source>
</evidence>
<evidence type="ECO:0000313" key="3">
    <source>
        <dbReference type="Proteomes" id="UP000264840"/>
    </source>
</evidence>
<feature type="region of interest" description="Disordered" evidence="1">
    <location>
        <begin position="61"/>
        <end position="101"/>
    </location>
</feature>
<evidence type="ECO:0000256" key="1">
    <source>
        <dbReference type="SAM" id="MobiDB-lite"/>
    </source>
</evidence>
<proteinExistence type="predicted"/>
<evidence type="ECO:0008006" key="4">
    <source>
        <dbReference type="Google" id="ProtNLM"/>
    </source>
</evidence>